<dbReference type="InterPro" id="IPR006694">
    <property type="entry name" value="Fatty_acid_hydroxylase"/>
</dbReference>
<gene>
    <name evidence="7" type="ORF">QVE165_LOCUS34808</name>
</gene>
<feature type="transmembrane region" description="Helical" evidence="5">
    <location>
        <begin position="66"/>
        <end position="87"/>
    </location>
</feature>
<dbReference type="GO" id="GO:0008610">
    <property type="term" value="P:lipid biosynthetic process"/>
    <property type="evidence" value="ECO:0007669"/>
    <property type="project" value="InterPro"/>
</dbReference>
<proteinExistence type="predicted"/>
<evidence type="ECO:0000313" key="7">
    <source>
        <dbReference type="EMBL" id="CAF1365753.1"/>
    </source>
</evidence>
<evidence type="ECO:0000313" key="8">
    <source>
        <dbReference type="Proteomes" id="UP000663832"/>
    </source>
</evidence>
<comment type="caution">
    <text evidence="7">The sequence shown here is derived from an EMBL/GenBank/DDBJ whole genome shotgun (WGS) entry which is preliminary data.</text>
</comment>
<evidence type="ECO:0000256" key="4">
    <source>
        <dbReference type="ARBA" id="ARBA00023136"/>
    </source>
</evidence>
<protein>
    <recommendedName>
        <fullName evidence="6">Fatty acid hydroxylase domain-containing protein</fullName>
    </recommendedName>
</protein>
<evidence type="ECO:0000259" key="6">
    <source>
        <dbReference type="Pfam" id="PF04116"/>
    </source>
</evidence>
<name>A0A815IAG4_9BILA</name>
<dbReference type="GO" id="GO:0005506">
    <property type="term" value="F:iron ion binding"/>
    <property type="evidence" value="ECO:0007669"/>
    <property type="project" value="InterPro"/>
</dbReference>
<keyword evidence="2 5" id="KW-0812">Transmembrane</keyword>
<reference evidence="7" key="1">
    <citation type="submission" date="2021-02" db="EMBL/GenBank/DDBJ databases">
        <authorList>
            <person name="Nowell W R."/>
        </authorList>
    </citation>
    <scope>NUCLEOTIDE SEQUENCE</scope>
</reference>
<dbReference type="AlphaFoldDB" id="A0A815IAG4"/>
<dbReference type="EMBL" id="CAJNOM010000332">
    <property type="protein sequence ID" value="CAF1365753.1"/>
    <property type="molecule type" value="Genomic_DNA"/>
</dbReference>
<accession>A0A815IAG4</accession>
<comment type="subcellular location">
    <subcellularLocation>
        <location evidence="1">Membrane</location>
    </subcellularLocation>
</comment>
<evidence type="ECO:0000256" key="1">
    <source>
        <dbReference type="ARBA" id="ARBA00004370"/>
    </source>
</evidence>
<evidence type="ECO:0000256" key="5">
    <source>
        <dbReference type="SAM" id="Phobius"/>
    </source>
</evidence>
<organism evidence="7 8">
    <name type="scientific">Adineta steineri</name>
    <dbReference type="NCBI Taxonomy" id="433720"/>
    <lineage>
        <taxon>Eukaryota</taxon>
        <taxon>Metazoa</taxon>
        <taxon>Spiralia</taxon>
        <taxon>Gnathifera</taxon>
        <taxon>Rotifera</taxon>
        <taxon>Eurotatoria</taxon>
        <taxon>Bdelloidea</taxon>
        <taxon>Adinetida</taxon>
        <taxon>Adinetidae</taxon>
        <taxon>Adineta</taxon>
    </lineage>
</organism>
<dbReference type="Proteomes" id="UP000663832">
    <property type="component" value="Unassembled WGS sequence"/>
</dbReference>
<keyword evidence="8" id="KW-1185">Reference proteome</keyword>
<dbReference type="Pfam" id="PF04116">
    <property type="entry name" value="FA_hydroxylase"/>
    <property type="match status" value="1"/>
</dbReference>
<feature type="domain" description="Fatty acid hydroxylase" evidence="6">
    <location>
        <begin position="111"/>
        <end position="245"/>
    </location>
</feature>
<keyword evidence="3 5" id="KW-1133">Transmembrane helix</keyword>
<dbReference type="OrthoDB" id="408954at2759"/>
<dbReference type="InterPro" id="IPR050307">
    <property type="entry name" value="Sterol_Desaturase_Related"/>
</dbReference>
<evidence type="ECO:0000256" key="2">
    <source>
        <dbReference type="ARBA" id="ARBA00022692"/>
    </source>
</evidence>
<dbReference type="GO" id="GO:0016020">
    <property type="term" value="C:membrane"/>
    <property type="evidence" value="ECO:0007669"/>
    <property type="project" value="UniProtKB-SubCell"/>
</dbReference>
<dbReference type="PANTHER" id="PTHR11863">
    <property type="entry name" value="STEROL DESATURASE"/>
    <property type="match status" value="1"/>
</dbReference>
<sequence length="289" mass="34821">MLCEISFYFGNNFFYTWFILSLITFIVLMIISSLIFYCYYVKITYSKWLKKTNPKYPSVENVRNEILLMLKGILSGTFCPSMTIYLMSKNQLKGYCGIDEYGWSYLLISFFVSWFLVDFFEFFYHRIGHTTNLFWEIHKSHHQFYNPSPFSVIAEDYIDQIIGSSPLLLIPIFVPINIDLLFFQFAIFFYGYGVYLHWGHELSYPDAHHSILNTSFQHYLHHAISTKNRPYHTGFFFKIWDQLFESIYPIEKCFCVKCQYKQGKRTLEHFQNIEKPDYSLLLNYKYWFQ</sequence>
<feature type="transmembrane region" description="Helical" evidence="5">
    <location>
        <begin position="14"/>
        <end position="41"/>
    </location>
</feature>
<feature type="transmembrane region" description="Helical" evidence="5">
    <location>
        <begin position="102"/>
        <end position="124"/>
    </location>
</feature>
<evidence type="ECO:0000256" key="3">
    <source>
        <dbReference type="ARBA" id="ARBA00022989"/>
    </source>
</evidence>
<keyword evidence="4 5" id="KW-0472">Membrane</keyword>
<feature type="transmembrane region" description="Helical" evidence="5">
    <location>
        <begin position="167"/>
        <end position="192"/>
    </location>
</feature>
<dbReference type="GO" id="GO:0016491">
    <property type="term" value="F:oxidoreductase activity"/>
    <property type="evidence" value="ECO:0007669"/>
    <property type="project" value="InterPro"/>
</dbReference>